<dbReference type="InterPro" id="IPR004358">
    <property type="entry name" value="Sig_transdc_His_kin-like_C"/>
</dbReference>
<dbReference type="Gene3D" id="3.30.565.10">
    <property type="entry name" value="Histidine kinase-like ATPase, C-terminal domain"/>
    <property type="match status" value="1"/>
</dbReference>
<keyword evidence="16" id="KW-1185">Reference proteome</keyword>
<dbReference type="FunFam" id="3.30.565.10:FF:000006">
    <property type="entry name" value="Sensor histidine kinase WalK"/>
    <property type="match status" value="1"/>
</dbReference>
<evidence type="ECO:0000259" key="14">
    <source>
        <dbReference type="PROSITE" id="PS50885"/>
    </source>
</evidence>
<dbReference type="InterPro" id="IPR003661">
    <property type="entry name" value="HisK_dim/P_dom"/>
</dbReference>
<evidence type="ECO:0000259" key="13">
    <source>
        <dbReference type="PROSITE" id="PS50109"/>
    </source>
</evidence>
<dbReference type="CDD" id="cd06225">
    <property type="entry name" value="HAMP"/>
    <property type="match status" value="1"/>
</dbReference>
<evidence type="ECO:0000313" key="15">
    <source>
        <dbReference type="EMBL" id="SKA84842.1"/>
    </source>
</evidence>
<reference evidence="15 16" key="1">
    <citation type="submission" date="2017-02" db="EMBL/GenBank/DDBJ databases">
        <authorList>
            <person name="Peterson S.W."/>
        </authorList>
    </citation>
    <scope>NUCLEOTIDE SEQUENCE [LARGE SCALE GENOMIC DNA]</scope>
    <source>
        <strain evidence="15 16">ATCC 49788</strain>
    </source>
</reference>
<dbReference type="Pfam" id="PF00672">
    <property type="entry name" value="HAMP"/>
    <property type="match status" value="1"/>
</dbReference>
<dbReference type="InterPro" id="IPR003594">
    <property type="entry name" value="HATPase_dom"/>
</dbReference>
<feature type="domain" description="HAMP" evidence="14">
    <location>
        <begin position="201"/>
        <end position="253"/>
    </location>
</feature>
<dbReference type="PROSITE" id="PS50109">
    <property type="entry name" value="HIS_KIN"/>
    <property type="match status" value="1"/>
</dbReference>
<dbReference type="Pfam" id="PF00512">
    <property type="entry name" value="HisKA"/>
    <property type="match status" value="1"/>
</dbReference>
<dbReference type="InterPro" id="IPR005467">
    <property type="entry name" value="His_kinase_dom"/>
</dbReference>
<comment type="catalytic activity">
    <reaction evidence="1">
        <text>ATP + protein L-histidine = ADP + protein N-phospho-L-histidine.</text>
        <dbReference type="EC" id="2.7.13.3"/>
    </reaction>
</comment>
<name>A0A1T4X5I9_9GAMM</name>
<evidence type="ECO:0000256" key="2">
    <source>
        <dbReference type="ARBA" id="ARBA00004370"/>
    </source>
</evidence>
<dbReference type="OrthoDB" id="9809766at2"/>
<evidence type="ECO:0000256" key="5">
    <source>
        <dbReference type="ARBA" id="ARBA00022679"/>
    </source>
</evidence>
<keyword evidence="6 12" id="KW-0812">Transmembrane</keyword>
<evidence type="ECO:0000313" key="16">
    <source>
        <dbReference type="Proteomes" id="UP000190460"/>
    </source>
</evidence>
<evidence type="ECO:0000256" key="4">
    <source>
        <dbReference type="ARBA" id="ARBA00022553"/>
    </source>
</evidence>
<proteinExistence type="predicted"/>
<keyword evidence="5" id="KW-0808">Transferase</keyword>
<organism evidence="15 16">
    <name type="scientific">Thiothrix eikelboomii</name>
    <dbReference type="NCBI Taxonomy" id="92487"/>
    <lineage>
        <taxon>Bacteria</taxon>
        <taxon>Pseudomonadati</taxon>
        <taxon>Pseudomonadota</taxon>
        <taxon>Gammaproteobacteria</taxon>
        <taxon>Thiotrichales</taxon>
        <taxon>Thiotrichaceae</taxon>
        <taxon>Thiothrix</taxon>
    </lineage>
</organism>
<keyword evidence="7 15" id="KW-0418">Kinase</keyword>
<dbReference type="Gene3D" id="1.10.287.130">
    <property type="match status" value="1"/>
</dbReference>
<dbReference type="STRING" id="92487.SAMN02745130_02541"/>
<dbReference type="Gene3D" id="6.10.340.10">
    <property type="match status" value="1"/>
</dbReference>
<evidence type="ECO:0000256" key="7">
    <source>
        <dbReference type="ARBA" id="ARBA00022777"/>
    </source>
</evidence>
<dbReference type="SUPFAM" id="SSF47384">
    <property type="entry name" value="Homodimeric domain of signal transducing histidine kinase"/>
    <property type="match status" value="1"/>
</dbReference>
<comment type="subcellular location">
    <subcellularLocation>
        <location evidence="2">Membrane</location>
    </subcellularLocation>
</comment>
<keyword evidence="8 12" id="KW-1133">Transmembrane helix</keyword>
<dbReference type="Proteomes" id="UP000190460">
    <property type="component" value="Unassembled WGS sequence"/>
</dbReference>
<dbReference type="SMART" id="SM00304">
    <property type="entry name" value="HAMP"/>
    <property type="match status" value="1"/>
</dbReference>
<dbReference type="PRINTS" id="PR00344">
    <property type="entry name" value="BCTRLSENSOR"/>
</dbReference>
<dbReference type="SUPFAM" id="SSF55874">
    <property type="entry name" value="ATPase domain of HSP90 chaperone/DNA topoisomerase II/histidine kinase"/>
    <property type="match status" value="1"/>
</dbReference>
<dbReference type="SUPFAM" id="SSF158472">
    <property type="entry name" value="HAMP domain-like"/>
    <property type="match status" value="1"/>
</dbReference>
<dbReference type="PANTHER" id="PTHR45436:SF5">
    <property type="entry name" value="SENSOR HISTIDINE KINASE TRCS"/>
    <property type="match status" value="1"/>
</dbReference>
<feature type="domain" description="Histidine kinase" evidence="13">
    <location>
        <begin position="261"/>
        <end position="477"/>
    </location>
</feature>
<feature type="compositionally biased region" description="Basic and acidic residues" evidence="11">
    <location>
        <begin position="90"/>
        <end position="99"/>
    </location>
</feature>
<dbReference type="PANTHER" id="PTHR45436">
    <property type="entry name" value="SENSOR HISTIDINE KINASE YKOH"/>
    <property type="match status" value="1"/>
</dbReference>
<gene>
    <name evidence="15" type="ORF">SAMN02745130_02541</name>
</gene>
<dbReference type="GO" id="GO:0005886">
    <property type="term" value="C:plasma membrane"/>
    <property type="evidence" value="ECO:0007669"/>
    <property type="project" value="UniProtKB-ARBA"/>
</dbReference>
<dbReference type="AlphaFoldDB" id="A0A1T4X5I9"/>
<dbReference type="SMART" id="SM00388">
    <property type="entry name" value="HisKA"/>
    <property type="match status" value="1"/>
</dbReference>
<dbReference type="GO" id="GO:0000155">
    <property type="term" value="F:phosphorelay sensor kinase activity"/>
    <property type="evidence" value="ECO:0007669"/>
    <property type="project" value="InterPro"/>
</dbReference>
<feature type="transmembrane region" description="Helical" evidence="12">
    <location>
        <begin position="9"/>
        <end position="32"/>
    </location>
</feature>
<dbReference type="EC" id="2.7.13.3" evidence="3"/>
<protein>
    <recommendedName>
        <fullName evidence="3">histidine kinase</fullName>
        <ecNumber evidence="3">2.7.13.3</ecNumber>
    </recommendedName>
</protein>
<keyword evidence="4" id="KW-0597">Phosphoprotein</keyword>
<dbReference type="InterPro" id="IPR036890">
    <property type="entry name" value="HATPase_C_sf"/>
</dbReference>
<accession>A0A1T4X5I9</accession>
<dbReference type="SMART" id="SM00387">
    <property type="entry name" value="HATPase_c"/>
    <property type="match status" value="1"/>
</dbReference>
<feature type="transmembrane region" description="Helical" evidence="12">
    <location>
        <begin position="181"/>
        <end position="200"/>
    </location>
</feature>
<evidence type="ECO:0000256" key="11">
    <source>
        <dbReference type="SAM" id="MobiDB-lite"/>
    </source>
</evidence>
<dbReference type="CDD" id="cd00082">
    <property type="entry name" value="HisKA"/>
    <property type="match status" value="1"/>
</dbReference>
<evidence type="ECO:0000256" key="8">
    <source>
        <dbReference type="ARBA" id="ARBA00022989"/>
    </source>
</evidence>
<evidence type="ECO:0000256" key="6">
    <source>
        <dbReference type="ARBA" id="ARBA00022692"/>
    </source>
</evidence>
<sequence>MKMTIFAKLLITILTTAFVVILFMMFFMNWSFRTGFADYQYRYDLERAQRLVERLEETWATQQSWDSLRLERRNWSLLLAEIGEGRLARRPEHLGDEHRGRNRPLNNPAPPPNQSLAGRLRLLDGNGAVIIGLPSLRREDKVTNLAISVDQQIVGWLQVIQRPLINDQIAETFRQQQAHNAYLIALFAVGLSLLIALIAARQFVRPIKRLMQGAKTLSAGHYSTQIPVSSSDELGDLAQRFNQLAESLQRHQELRAQWIADISHELRTPLAVLRSEIEAIQDGIRNPTPERIRSLHAEVLSLSKLVDDLHQLSLSDAGDTDPSELELLDVNELLSDWVQTNSSRLASKGLHLEAQLLAQPLMIQADYKSLRQVFSNLLENSYRYTDSPGRVVVRSQRKANQAILVVQDSAPGVPDAALPRLFDRLFRVDKSRSRALGGSGLGLSICKNIVEGLGGQIYAQHSPLGGLAVYLEFPLADLKS</sequence>
<keyword evidence="10 12" id="KW-0472">Membrane</keyword>
<keyword evidence="9" id="KW-0902">Two-component regulatory system</keyword>
<dbReference type="InterPro" id="IPR003660">
    <property type="entry name" value="HAMP_dom"/>
</dbReference>
<evidence type="ECO:0000256" key="3">
    <source>
        <dbReference type="ARBA" id="ARBA00012438"/>
    </source>
</evidence>
<dbReference type="InterPro" id="IPR036097">
    <property type="entry name" value="HisK_dim/P_sf"/>
</dbReference>
<dbReference type="InterPro" id="IPR050428">
    <property type="entry name" value="TCS_sensor_his_kinase"/>
</dbReference>
<dbReference type="Pfam" id="PF02518">
    <property type="entry name" value="HATPase_c"/>
    <property type="match status" value="1"/>
</dbReference>
<evidence type="ECO:0000256" key="12">
    <source>
        <dbReference type="SAM" id="Phobius"/>
    </source>
</evidence>
<dbReference type="RefSeq" id="WP_078923001.1">
    <property type="nucleotide sequence ID" value="NZ_FUYB01000013.1"/>
</dbReference>
<evidence type="ECO:0000256" key="9">
    <source>
        <dbReference type="ARBA" id="ARBA00023012"/>
    </source>
</evidence>
<dbReference type="PROSITE" id="PS50885">
    <property type="entry name" value="HAMP"/>
    <property type="match status" value="1"/>
</dbReference>
<evidence type="ECO:0000256" key="10">
    <source>
        <dbReference type="ARBA" id="ARBA00023136"/>
    </source>
</evidence>
<evidence type="ECO:0000256" key="1">
    <source>
        <dbReference type="ARBA" id="ARBA00000085"/>
    </source>
</evidence>
<dbReference type="EMBL" id="FUYB01000013">
    <property type="protein sequence ID" value="SKA84842.1"/>
    <property type="molecule type" value="Genomic_DNA"/>
</dbReference>
<feature type="region of interest" description="Disordered" evidence="11">
    <location>
        <begin position="90"/>
        <end position="112"/>
    </location>
</feature>